<feature type="compositionally biased region" description="Polar residues" evidence="6">
    <location>
        <begin position="1175"/>
        <end position="1212"/>
    </location>
</feature>
<feature type="compositionally biased region" description="Basic and acidic residues" evidence="6">
    <location>
        <begin position="969"/>
        <end position="978"/>
    </location>
</feature>
<dbReference type="InterPro" id="IPR001452">
    <property type="entry name" value="SH3_domain"/>
</dbReference>
<dbReference type="InterPro" id="IPR050384">
    <property type="entry name" value="Endophilin_SH3RF"/>
</dbReference>
<evidence type="ECO:0000256" key="3">
    <source>
        <dbReference type="ARBA" id="ARBA00023054"/>
    </source>
</evidence>
<dbReference type="EMBL" id="NEDP02000861">
    <property type="protein sequence ID" value="OWF54866.1"/>
    <property type="molecule type" value="Genomic_DNA"/>
</dbReference>
<organism evidence="9 10">
    <name type="scientific">Mizuhopecten yessoensis</name>
    <name type="common">Japanese scallop</name>
    <name type="synonym">Patinopecten yessoensis</name>
    <dbReference type="NCBI Taxonomy" id="6573"/>
    <lineage>
        <taxon>Eukaryota</taxon>
        <taxon>Metazoa</taxon>
        <taxon>Spiralia</taxon>
        <taxon>Lophotrochozoa</taxon>
        <taxon>Mollusca</taxon>
        <taxon>Bivalvia</taxon>
        <taxon>Autobranchia</taxon>
        <taxon>Pteriomorphia</taxon>
        <taxon>Pectinida</taxon>
        <taxon>Pectinoidea</taxon>
        <taxon>Pectinidae</taxon>
        <taxon>Mizuhopecten</taxon>
    </lineage>
</organism>
<dbReference type="InterPro" id="IPR036028">
    <property type="entry name" value="SH3-like_dom_sf"/>
</dbReference>
<feature type="domain" description="SH3" evidence="8">
    <location>
        <begin position="1620"/>
        <end position="1682"/>
    </location>
</feature>
<dbReference type="PROSITE" id="PS50002">
    <property type="entry name" value="SH3"/>
    <property type="match status" value="4"/>
</dbReference>
<keyword evidence="10" id="KW-1185">Reference proteome</keyword>
<feature type="compositionally biased region" description="Pro residues" evidence="6">
    <location>
        <begin position="1330"/>
        <end position="1341"/>
    </location>
</feature>
<evidence type="ECO:0000256" key="1">
    <source>
        <dbReference type="ARBA" id="ARBA00004170"/>
    </source>
</evidence>
<feature type="domain" description="SH3" evidence="8">
    <location>
        <begin position="700"/>
        <end position="759"/>
    </location>
</feature>
<evidence type="ECO:0000256" key="6">
    <source>
        <dbReference type="SAM" id="MobiDB-lite"/>
    </source>
</evidence>
<feature type="region of interest" description="Disordered" evidence="6">
    <location>
        <begin position="236"/>
        <end position="312"/>
    </location>
</feature>
<feature type="compositionally biased region" description="Polar residues" evidence="6">
    <location>
        <begin position="248"/>
        <end position="260"/>
    </location>
</feature>
<evidence type="ECO:0000256" key="5">
    <source>
        <dbReference type="PROSITE-ProRule" id="PRU00192"/>
    </source>
</evidence>
<feature type="compositionally biased region" description="Low complexity" evidence="6">
    <location>
        <begin position="1595"/>
        <end position="1604"/>
    </location>
</feature>
<dbReference type="STRING" id="6573.A0A210R1L8"/>
<evidence type="ECO:0000256" key="2">
    <source>
        <dbReference type="ARBA" id="ARBA00022443"/>
    </source>
</evidence>
<accession>A0A210R1L8</accession>
<name>A0A210R1L8_MIZYE</name>
<keyword evidence="4 7" id="KW-0472">Membrane</keyword>
<feature type="compositionally biased region" description="Polar residues" evidence="6">
    <location>
        <begin position="1002"/>
        <end position="1026"/>
    </location>
</feature>
<dbReference type="Proteomes" id="UP000242188">
    <property type="component" value="Unassembled WGS sequence"/>
</dbReference>
<evidence type="ECO:0000259" key="8">
    <source>
        <dbReference type="PROSITE" id="PS50002"/>
    </source>
</evidence>
<keyword evidence="2 5" id="KW-0728">SH3 domain</keyword>
<evidence type="ECO:0000256" key="7">
    <source>
        <dbReference type="SAM" id="Phobius"/>
    </source>
</evidence>
<feature type="compositionally biased region" description="Pro residues" evidence="6">
    <location>
        <begin position="987"/>
        <end position="997"/>
    </location>
</feature>
<feature type="domain" description="SH3" evidence="8">
    <location>
        <begin position="611"/>
        <end position="672"/>
    </location>
</feature>
<feature type="region of interest" description="Disordered" evidence="6">
    <location>
        <begin position="767"/>
        <end position="919"/>
    </location>
</feature>
<feature type="compositionally biased region" description="Basic residues" evidence="6">
    <location>
        <begin position="864"/>
        <end position="875"/>
    </location>
</feature>
<keyword evidence="7" id="KW-1133">Transmembrane helix</keyword>
<feature type="region of interest" description="Disordered" evidence="6">
    <location>
        <begin position="511"/>
        <end position="602"/>
    </location>
</feature>
<feature type="compositionally biased region" description="Polar residues" evidence="6">
    <location>
        <begin position="39"/>
        <end position="57"/>
    </location>
</feature>
<feature type="compositionally biased region" description="Polar residues" evidence="6">
    <location>
        <begin position="1290"/>
        <end position="1299"/>
    </location>
</feature>
<evidence type="ECO:0000256" key="4">
    <source>
        <dbReference type="ARBA" id="ARBA00023136"/>
    </source>
</evidence>
<feature type="region of interest" description="Disordered" evidence="6">
    <location>
        <begin position="29"/>
        <end position="57"/>
    </location>
</feature>
<feature type="compositionally biased region" description="Polar residues" evidence="6">
    <location>
        <begin position="768"/>
        <end position="806"/>
    </location>
</feature>
<feature type="compositionally biased region" description="Polar residues" evidence="6">
    <location>
        <begin position="1255"/>
        <end position="1266"/>
    </location>
</feature>
<dbReference type="PRINTS" id="PR00452">
    <property type="entry name" value="SH3DOMAIN"/>
</dbReference>
<comment type="caution">
    <text evidence="9">The sequence shown here is derived from an EMBL/GenBank/DDBJ whole genome shotgun (WGS) entry which is preliminary data.</text>
</comment>
<sequence length="1689" mass="181749">MSMSVTKMVILSSESVTKAMDVTSTSVIDNKSSDKGLATTKTQFSQSGSELSTPDSVSTLPSLQSSYDRISGTHQSATTRFVSLPSSSNKQTSLSDAFLKTNIASTSQTSSDLLKMAGQASPSPTKYIALSSSAKISKSAGLVPSAMRQTQAAPPSSSHIVTSSLKSLSSLSSLSSPTFKDPLSSDVYSDKLSVSNQLSSVQKRSPERSVVLLSTSYSPDSSKGLNSVAVTTPVVPTGPASSTDPVLRSSNTLDQLSSGKTVLKPPNKGSDAQSSAPITPSKTMGAGLTPTTTPKMVRPLPPMTPLSPVTPSKTVIQSASKATPMYIPNTNPMSTTVLPPLGPTSSIAPSVPPTAATALSQSLPFILGVSLCGVGLVLFFITFAVFCCLRKKPSKNNKEDIRTHDLWVSTTATSDVGLASTADPLPGFESITETILTDYRKSLSSGQKGSSSDEVHYKALHSYEVTQEGQLPFRKGDIITVLEKTNDGWWKGTLDGKEGWFPGSFVKGIQHKSVTEGDDKKDGEEDNESGSQKPRVSSFLLSKDQRPRSMHLPRSKSDRYSPMRQLTPKRDSWALGKEVSTPRVPQLEKKGDNSVDSGATNSLRDPVLYSAAGVRYQALYPYTANFKSEISLQEGEIIWGIEKDKNGWMKGQRERTGETGWFPAVYVQELSGAASPVTGIVEDTQVYTQLLANNSKDQEVICIEHLAVCPFAAENDQDLSFDIGDTILVFDTLENGWWLGCHGDDVGWFPGVYVQIVTDGQSYVDEYGNTTDSSGRMNVTSPLPATSNMSTSQLSVRSDDNMSVASDVSGRDRPGRQALDISSPGTLSTFSAAKSDRSASTLSVQSRSDDDISMSSGTMDSKGSGKRIKPKRKAPKPPVDATGGSKLPTPIKPTRQAPAPTGQNHSTPEQRGISDVLGVGKQEPCVTKVVSEFPKVEISITQNSPVEKPKKPAVPKRFVKPKLVKVPRRKLDMKKASDQRTNQATRSPPPPRPPPPKVLLHSPSSAASTPNMTAEETTSLENTSAMSGFKQLEDQSGSLYKDMNITSMSANESLTHDWTKEDSVHLLPKLQRQNALLSDEKPFGDDTDVMTTIPVGLGDPDVVTTIPVGLGDMDVIDGPVNSKHQTYIVEEVKPKASRIPQFNRQNSGQATPSPDRVVPQSSDPMYSQIPDEQFNPDSITNCLDSYRPQTLQTFSPAPTQSSDKGYTNSPVAIQNPVERYDVDPTATYSQIHVVPGKTNGYDSVPVSPLIKSDDNFSQSPTNNSKVGDSRDRSPTSNARDSIVLEESPNVVYSPNVKSNHVNETHDFPDESGDDMDKSLDADAQTKIPKARPPVAPKPKGIPQPKIHYRPDTSSEEVNTSPDRKVTQESPSVKRREIGQKSKSSSSPSKEENKGSPEKRHVQESPASRRKAGGQRSGTMNSPAREGRSGIPVSDSPTREVKSGIPVNSSPGKEVKSGIPVNNKSPKKPRNRSNERAIPVRQNIGGNSGGNKSKTNSQNGNTQNQDSPKIKPQRPNKPPETNKKSNGKADSSPSRLPKLSSFRSPSPQAKDNDDKVISPPKKRSIPVAKPARPPPPNSPPASPEIKISSKGDNQPSSGSSFSSFGKMNGVNDKQTDLRPLEKKSLRKTIRQYKGQNQGELSFEEGSFIMEITEDEDNPGWLIGMLADGSTGLYHQSFVEESPAGNQQTIV</sequence>
<feature type="region of interest" description="Disordered" evidence="6">
    <location>
        <begin position="1235"/>
        <end position="1621"/>
    </location>
</feature>
<proteinExistence type="predicted"/>
<keyword evidence="7" id="KW-0812">Transmembrane</keyword>
<dbReference type="Gene3D" id="2.30.30.40">
    <property type="entry name" value="SH3 Domains"/>
    <property type="match status" value="4"/>
</dbReference>
<feature type="transmembrane region" description="Helical" evidence="7">
    <location>
        <begin position="365"/>
        <end position="389"/>
    </location>
</feature>
<feature type="compositionally biased region" description="Low complexity" evidence="6">
    <location>
        <begin position="1481"/>
        <end position="1501"/>
    </location>
</feature>
<feature type="region of interest" description="Disordered" evidence="6">
    <location>
        <begin position="1134"/>
        <end position="1215"/>
    </location>
</feature>
<feature type="compositionally biased region" description="Polar residues" evidence="6">
    <location>
        <begin position="270"/>
        <end position="282"/>
    </location>
</feature>
<dbReference type="PRINTS" id="PR00499">
    <property type="entry name" value="P67PHOX"/>
</dbReference>
<feature type="compositionally biased region" description="Basic and acidic residues" evidence="6">
    <location>
        <begin position="1300"/>
        <end position="1320"/>
    </location>
</feature>
<feature type="compositionally biased region" description="Pro residues" evidence="6">
    <location>
        <begin position="1570"/>
        <end position="1581"/>
    </location>
</feature>
<comment type="subcellular location">
    <subcellularLocation>
        <location evidence="1">Membrane</location>
        <topology evidence="1">Peripheral membrane protein</topology>
    </subcellularLocation>
</comment>
<evidence type="ECO:0000313" key="10">
    <source>
        <dbReference type="Proteomes" id="UP000242188"/>
    </source>
</evidence>
<dbReference type="Pfam" id="PF00018">
    <property type="entry name" value="SH3_1"/>
    <property type="match status" value="3"/>
</dbReference>
<feature type="region of interest" description="Disordered" evidence="6">
    <location>
        <begin position="939"/>
        <end position="1031"/>
    </location>
</feature>
<dbReference type="FunFam" id="2.30.30.40:FF:000072">
    <property type="entry name" value="Unconventional Myosin IB"/>
    <property type="match status" value="1"/>
</dbReference>
<protein>
    <submittedName>
        <fullName evidence="9">Intersectin-2</fullName>
    </submittedName>
</protein>
<dbReference type="PANTHER" id="PTHR14167">
    <property type="entry name" value="SH3 DOMAIN-CONTAINING"/>
    <property type="match status" value="1"/>
</dbReference>
<dbReference type="OrthoDB" id="10255964at2759"/>
<feature type="compositionally biased region" description="Basic and acidic residues" evidence="6">
    <location>
        <begin position="1388"/>
        <end position="1402"/>
    </location>
</feature>
<dbReference type="SUPFAM" id="SSF50044">
    <property type="entry name" value="SH3-domain"/>
    <property type="match status" value="4"/>
</dbReference>
<feature type="compositionally biased region" description="Polar residues" evidence="6">
    <location>
        <begin position="823"/>
        <end position="846"/>
    </location>
</feature>
<feature type="compositionally biased region" description="Basic and acidic residues" evidence="6">
    <location>
        <begin position="513"/>
        <end position="523"/>
    </location>
</feature>
<feature type="compositionally biased region" description="Polar residues" evidence="6">
    <location>
        <begin position="1140"/>
        <end position="1152"/>
    </location>
</feature>
<keyword evidence="3" id="KW-0175">Coiled coil</keyword>
<dbReference type="SMART" id="SM00326">
    <property type="entry name" value="SH3"/>
    <property type="match status" value="4"/>
</dbReference>
<dbReference type="PANTHER" id="PTHR14167:SF81">
    <property type="entry name" value="ENDOPHILIN-A"/>
    <property type="match status" value="1"/>
</dbReference>
<gene>
    <name evidence="9" type="ORF">KP79_PYT12487</name>
</gene>
<evidence type="ECO:0000313" key="9">
    <source>
        <dbReference type="EMBL" id="OWF54866.1"/>
    </source>
</evidence>
<feature type="compositionally biased region" description="Basic residues" evidence="6">
    <location>
        <begin position="951"/>
        <end position="968"/>
    </location>
</feature>
<feature type="compositionally biased region" description="Basic and acidic residues" evidence="6">
    <location>
        <begin position="1361"/>
        <end position="1379"/>
    </location>
</feature>
<feature type="compositionally biased region" description="Basic and acidic residues" evidence="6">
    <location>
        <begin position="1612"/>
        <end position="1621"/>
    </location>
</feature>
<reference evidence="9 10" key="1">
    <citation type="journal article" date="2017" name="Nat. Ecol. Evol.">
        <title>Scallop genome provides insights into evolution of bilaterian karyotype and development.</title>
        <authorList>
            <person name="Wang S."/>
            <person name="Zhang J."/>
            <person name="Jiao W."/>
            <person name="Li J."/>
            <person name="Xun X."/>
            <person name="Sun Y."/>
            <person name="Guo X."/>
            <person name="Huan P."/>
            <person name="Dong B."/>
            <person name="Zhang L."/>
            <person name="Hu X."/>
            <person name="Sun X."/>
            <person name="Wang J."/>
            <person name="Zhao C."/>
            <person name="Wang Y."/>
            <person name="Wang D."/>
            <person name="Huang X."/>
            <person name="Wang R."/>
            <person name="Lv J."/>
            <person name="Li Y."/>
            <person name="Zhang Z."/>
            <person name="Liu B."/>
            <person name="Lu W."/>
            <person name="Hui Y."/>
            <person name="Liang J."/>
            <person name="Zhou Z."/>
            <person name="Hou R."/>
            <person name="Li X."/>
            <person name="Liu Y."/>
            <person name="Li H."/>
            <person name="Ning X."/>
            <person name="Lin Y."/>
            <person name="Zhao L."/>
            <person name="Xing Q."/>
            <person name="Dou J."/>
            <person name="Li Y."/>
            <person name="Mao J."/>
            <person name="Guo H."/>
            <person name="Dou H."/>
            <person name="Li T."/>
            <person name="Mu C."/>
            <person name="Jiang W."/>
            <person name="Fu Q."/>
            <person name="Fu X."/>
            <person name="Miao Y."/>
            <person name="Liu J."/>
            <person name="Yu Q."/>
            <person name="Li R."/>
            <person name="Liao H."/>
            <person name="Li X."/>
            <person name="Kong Y."/>
            <person name="Jiang Z."/>
            <person name="Chourrout D."/>
            <person name="Li R."/>
            <person name="Bao Z."/>
        </authorList>
    </citation>
    <scope>NUCLEOTIDE SEQUENCE [LARGE SCALE GENOMIC DNA]</scope>
    <source>
        <strain evidence="9 10">PY_sf001</strain>
    </source>
</reference>
<feature type="domain" description="SH3" evidence="8">
    <location>
        <begin position="452"/>
        <end position="511"/>
    </location>
</feature>
<dbReference type="CDD" id="cd00174">
    <property type="entry name" value="SH3"/>
    <property type="match status" value="1"/>
</dbReference>